<dbReference type="InterPro" id="IPR002142">
    <property type="entry name" value="Peptidase_S49"/>
</dbReference>
<keyword evidence="4" id="KW-0720">Serine protease</keyword>
<keyword evidence="5" id="KW-1133">Transmembrane helix</keyword>
<evidence type="ECO:0000256" key="2">
    <source>
        <dbReference type="ARBA" id="ARBA00022670"/>
    </source>
</evidence>
<reference evidence="7 8" key="1">
    <citation type="submission" date="2019-09" db="EMBL/GenBank/DDBJ databases">
        <title>Ecophysiology of the spiral-shaped methanotroph Methylospira mobilis as revealed by the complete genome sequence.</title>
        <authorList>
            <person name="Oshkin I.Y."/>
            <person name="Dedysh S.N."/>
            <person name="Miroshnikov K."/>
            <person name="Danilova O.V."/>
            <person name="Hakobyan A."/>
            <person name="Liesack W."/>
        </authorList>
    </citation>
    <scope>NUCLEOTIDE SEQUENCE [LARGE SCALE GENOMIC DNA]</scope>
    <source>
        <strain evidence="7 8">Shm1</strain>
    </source>
</reference>
<dbReference type="InterPro" id="IPR047272">
    <property type="entry name" value="S49_SppA_C"/>
</dbReference>
<dbReference type="SUPFAM" id="SSF52096">
    <property type="entry name" value="ClpP/crotonase"/>
    <property type="match status" value="1"/>
</dbReference>
<evidence type="ECO:0000313" key="7">
    <source>
        <dbReference type="EMBL" id="QFY42941.1"/>
    </source>
</evidence>
<evidence type="ECO:0000259" key="6">
    <source>
        <dbReference type="Pfam" id="PF01343"/>
    </source>
</evidence>
<dbReference type="CDD" id="cd07023">
    <property type="entry name" value="S49_Sppa_N_C"/>
    <property type="match status" value="1"/>
</dbReference>
<dbReference type="PANTHER" id="PTHR42987">
    <property type="entry name" value="PEPTIDASE S49"/>
    <property type="match status" value="1"/>
</dbReference>
<dbReference type="Gene3D" id="3.90.226.10">
    <property type="entry name" value="2-enoyl-CoA Hydratase, Chain A, domain 1"/>
    <property type="match status" value="1"/>
</dbReference>
<dbReference type="InParanoid" id="A0A5Q0BL72"/>
<keyword evidence="5" id="KW-0472">Membrane</keyword>
<dbReference type="AlphaFoldDB" id="A0A5Q0BL72"/>
<keyword evidence="3" id="KW-0378">Hydrolase</keyword>
<dbReference type="Gene3D" id="6.20.330.10">
    <property type="match status" value="1"/>
</dbReference>
<dbReference type="Proteomes" id="UP000325755">
    <property type="component" value="Chromosome"/>
</dbReference>
<organism evidence="7 8">
    <name type="scientific">Candidatus Methylospira mobilis</name>
    <dbReference type="NCBI Taxonomy" id="1808979"/>
    <lineage>
        <taxon>Bacteria</taxon>
        <taxon>Pseudomonadati</taxon>
        <taxon>Pseudomonadota</taxon>
        <taxon>Gammaproteobacteria</taxon>
        <taxon>Methylococcales</taxon>
        <taxon>Methylococcaceae</taxon>
        <taxon>Candidatus Methylospira</taxon>
    </lineage>
</organism>
<name>A0A5Q0BL72_9GAMM</name>
<evidence type="ECO:0000256" key="1">
    <source>
        <dbReference type="ARBA" id="ARBA00008683"/>
    </source>
</evidence>
<dbReference type="EMBL" id="CP044205">
    <property type="protein sequence ID" value="QFY42941.1"/>
    <property type="molecule type" value="Genomic_DNA"/>
</dbReference>
<keyword evidence="5" id="KW-0812">Transmembrane</keyword>
<dbReference type="FunCoup" id="A0A5Q0BL72">
    <property type="interactions" value="117"/>
</dbReference>
<proteinExistence type="inferred from homology"/>
<keyword evidence="2" id="KW-0645">Protease</keyword>
<keyword evidence="8" id="KW-1185">Reference proteome</keyword>
<dbReference type="InterPro" id="IPR029045">
    <property type="entry name" value="ClpP/crotonase-like_dom_sf"/>
</dbReference>
<dbReference type="Pfam" id="PF01343">
    <property type="entry name" value="Peptidase_S49"/>
    <property type="match status" value="1"/>
</dbReference>
<evidence type="ECO:0000256" key="5">
    <source>
        <dbReference type="SAM" id="Phobius"/>
    </source>
</evidence>
<accession>A0A5Q0BL72</accession>
<feature type="domain" description="Peptidase S49" evidence="6">
    <location>
        <begin position="143"/>
        <end position="284"/>
    </location>
</feature>
<comment type="similarity">
    <text evidence="1">Belongs to the peptidase S49 family.</text>
</comment>
<gene>
    <name evidence="7" type="ORF">F6R98_10225</name>
</gene>
<dbReference type="KEGG" id="mmob:F6R98_10225"/>
<dbReference type="GO" id="GO:0006508">
    <property type="term" value="P:proteolysis"/>
    <property type="evidence" value="ECO:0007669"/>
    <property type="project" value="UniProtKB-KW"/>
</dbReference>
<dbReference type="PANTHER" id="PTHR42987:SF8">
    <property type="entry name" value="PROTEINASE"/>
    <property type="match status" value="1"/>
</dbReference>
<dbReference type="OrthoDB" id="9764363at2"/>
<protein>
    <submittedName>
        <fullName evidence="7">S49 family peptidase</fullName>
    </submittedName>
</protein>
<dbReference type="GO" id="GO:0008236">
    <property type="term" value="F:serine-type peptidase activity"/>
    <property type="evidence" value="ECO:0007669"/>
    <property type="project" value="UniProtKB-KW"/>
</dbReference>
<feature type="transmembrane region" description="Helical" evidence="5">
    <location>
        <begin position="43"/>
        <end position="64"/>
    </location>
</feature>
<evidence type="ECO:0000256" key="3">
    <source>
        <dbReference type="ARBA" id="ARBA00022801"/>
    </source>
</evidence>
<sequence length="327" mass="35356">MSESQSDHKAKAETTNSNQSNWERAVLEKLVFAAVGEQRRARYWGIFFKSLFAVYLGVSLWLIAGPFDRESASGGNKHTAVIDVTGVIAGDTESSADNIIAGLRDAADSKNVKGIILHLNTPGGSPVQAGYVYDEIRRVKKEKPDLPILAVVSDMCASGGYYIAAAADKIYVHPSSVVGSIGVIMNGFGFVDTIKMLGAERRLITGGAHKALLDPFGPVDAVEKERIQQLVDQIHLQFIDAVKQGRGNRLKETPDMFSGMVWAGSEAIALGLADDVGDIRHVAKDIIGAEDRVNYTPQEQLLDRLSHQLGSSFGHSISGFLESVKFQ</sequence>
<evidence type="ECO:0000256" key="4">
    <source>
        <dbReference type="ARBA" id="ARBA00022825"/>
    </source>
</evidence>
<evidence type="ECO:0000313" key="8">
    <source>
        <dbReference type="Proteomes" id="UP000325755"/>
    </source>
</evidence>
<dbReference type="RefSeq" id="WP_153248930.1">
    <property type="nucleotide sequence ID" value="NZ_CP044205.1"/>
</dbReference>